<dbReference type="Proteomes" id="UP001597211">
    <property type="component" value="Unassembled WGS sequence"/>
</dbReference>
<proteinExistence type="predicted"/>
<evidence type="ECO:0000313" key="1">
    <source>
        <dbReference type="EMBL" id="MFD1179887.1"/>
    </source>
</evidence>
<evidence type="ECO:0000313" key="2">
    <source>
        <dbReference type="Proteomes" id="UP001597211"/>
    </source>
</evidence>
<dbReference type="RefSeq" id="WP_240268223.1">
    <property type="nucleotide sequence ID" value="NZ_JAKSXN010000009.1"/>
</dbReference>
<sequence>MKSYFTANRLRAQGKAWQIRILLSQWMKEAGPEAKLSDLIQSYKTSYSVTVIPVNIRRG</sequence>
<reference evidence="2" key="1">
    <citation type="journal article" date="2019" name="Int. J. Syst. Evol. Microbiol.">
        <title>The Global Catalogue of Microorganisms (GCM) 10K type strain sequencing project: providing services to taxonomists for standard genome sequencing and annotation.</title>
        <authorList>
            <consortium name="The Broad Institute Genomics Platform"/>
            <consortium name="The Broad Institute Genome Sequencing Center for Infectious Disease"/>
            <person name="Wu L."/>
            <person name="Ma J."/>
        </authorList>
    </citation>
    <scope>NUCLEOTIDE SEQUENCE [LARGE SCALE GENOMIC DNA]</scope>
    <source>
        <strain evidence="2">CCUG 48216</strain>
    </source>
</reference>
<name>A0ABW3S527_9BACL</name>
<accession>A0ABW3S527</accession>
<protein>
    <submittedName>
        <fullName evidence="1">Z-ring formation inhibitor MciZ</fullName>
    </submittedName>
</protein>
<comment type="caution">
    <text evidence="1">The sequence shown here is derived from an EMBL/GenBank/DDBJ whole genome shotgun (WGS) entry which is preliminary data.</text>
</comment>
<keyword evidence="2" id="KW-1185">Reference proteome</keyword>
<organism evidence="1 2">
    <name type="scientific">Paenibacillus timonensis</name>
    <dbReference type="NCBI Taxonomy" id="225915"/>
    <lineage>
        <taxon>Bacteria</taxon>
        <taxon>Bacillati</taxon>
        <taxon>Bacillota</taxon>
        <taxon>Bacilli</taxon>
        <taxon>Bacillales</taxon>
        <taxon>Paenibacillaceae</taxon>
        <taxon>Paenibacillus</taxon>
    </lineage>
</organism>
<gene>
    <name evidence="1" type="ORF">ACFQ2Z_00825</name>
</gene>
<dbReference type="EMBL" id="JBHTKZ010000001">
    <property type="protein sequence ID" value="MFD1179887.1"/>
    <property type="molecule type" value="Genomic_DNA"/>
</dbReference>